<dbReference type="Pfam" id="PF01565">
    <property type="entry name" value="FAD_binding_4"/>
    <property type="match status" value="1"/>
</dbReference>
<organism evidence="7 8">
    <name type="scientific">Exophiala bonariae</name>
    <dbReference type="NCBI Taxonomy" id="1690606"/>
    <lineage>
        <taxon>Eukaryota</taxon>
        <taxon>Fungi</taxon>
        <taxon>Dikarya</taxon>
        <taxon>Ascomycota</taxon>
        <taxon>Pezizomycotina</taxon>
        <taxon>Eurotiomycetes</taxon>
        <taxon>Chaetothyriomycetidae</taxon>
        <taxon>Chaetothyriales</taxon>
        <taxon>Herpotrichiellaceae</taxon>
        <taxon>Exophiala</taxon>
    </lineage>
</organism>
<dbReference type="AlphaFoldDB" id="A0AAV9N2X1"/>
<feature type="repeat" description="WD" evidence="5">
    <location>
        <begin position="223"/>
        <end position="255"/>
    </location>
</feature>
<feature type="repeat" description="WD" evidence="5">
    <location>
        <begin position="257"/>
        <end position="298"/>
    </location>
</feature>
<dbReference type="Proteomes" id="UP001358417">
    <property type="component" value="Unassembled WGS sequence"/>
</dbReference>
<keyword evidence="4" id="KW-0560">Oxidoreductase</keyword>
<dbReference type="SUPFAM" id="SSF56176">
    <property type="entry name" value="FAD-binding/transporter-associated domain-like"/>
    <property type="match status" value="1"/>
</dbReference>
<dbReference type="GO" id="GO:0016491">
    <property type="term" value="F:oxidoreductase activity"/>
    <property type="evidence" value="ECO:0007669"/>
    <property type="project" value="UniProtKB-KW"/>
</dbReference>
<dbReference type="InterPro" id="IPR016166">
    <property type="entry name" value="FAD-bd_PCMH"/>
</dbReference>
<name>A0AAV9N2X1_9EURO</name>
<dbReference type="InterPro" id="IPR006094">
    <property type="entry name" value="Oxid_FAD_bind_N"/>
</dbReference>
<evidence type="ECO:0000259" key="6">
    <source>
        <dbReference type="PROSITE" id="PS51387"/>
    </source>
</evidence>
<dbReference type="Gene3D" id="2.130.10.10">
    <property type="entry name" value="YVTN repeat-like/Quinoprotein amine dehydrogenase"/>
    <property type="match status" value="2"/>
</dbReference>
<dbReference type="InterPro" id="IPR016169">
    <property type="entry name" value="FAD-bd_PCMH_sub2"/>
</dbReference>
<reference evidence="7 8" key="1">
    <citation type="submission" date="2023-08" db="EMBL/GenBank/DDBJ databases">
        <title>Black Yeasts Isolated from many extreme environments.</title>
        <authorList>
            <person name="Coleine C."/>
            <person name="Stajich J.E."/>
            <person name="Selbmann L."/>
        </authorList>
    </citation>
    <scope>NUCLEOTIDE SEQUENCE [LARGE SCALE GENOMIC DNA]</scope>
    <source>
        <strain evidence="7 8">CCFEE 5792</strain>
    </source>
</reference>
<dbReference type="PROSITE" id="PS50294">
    <property type="entry name" value="WD_REPEATS_REGION"/>
    <property type="match status" value="1"/>
</dbReference>
<feature type="domain" description="FAD-binding PCMH-type" evidence="6">
    <location>
        <begin position="525"/>
        <end position="698"/>
    </location>
</feature>
<evidence type="ECO:0000256" key="3">
    <source>
        <dbReference type="ARBA" id="ARBA00022827"/>
    </source>
</evidence>
<dbReference type="Gene3D" id="3.30.465.10">
    <property type="match status" value="1"/>
</dbReference>
<dbReference type="InterPro" id="IPR036318">
    <property type="entry name" value="FAD-bd_PCMH-like_sf"/>
</dbReference>
<dbReference type="PANTHER" id="PTHR42973">
    <property type="entry name" value="BINDING OXIDOREDUCTASE, PUTATIVE (AFU_ORTHOLOGUE AFUA_1G17690)-RELATED"/>
    <property type="match status" value="1"/>
</dbReference>
<dbReference type="Pfam" id="PF00400">
    <property type="entry name" value="WD40"/>
    <property type="match status" value="3"/>
</dbReference>
<gene>
    <name evidence="7" type="ORF">LTR84_005657</name>
</gene>
<dbReference type="SMART" id="SM00320">
    <property type="entry name" value="WD40"/>
    <property type="match status" value="3"/>
</dbReference>
<sequence>MIREFSVCKYFVGVLRFYRQGSRLASGVDGETTGMRDATTGEKVQALSGYTGNVDCIAKSPDDVSLAYNKKGQTITVSRLVASEDGSVVASVSSDRIIRLWDPKEGAEVLKTETHGDHLGSILPLAFSPNGSNLAFSVNIETIALCTGSSVKSKVAKRAIELWNSIEARDLLQLQASHPETLVFSQNGSLLLCLEDLGVVTLRNNATGLNAQSQYLLAKSARTVALSFDESRVAVGSINGTITLWDLKTSQRIRCLTVPGQDSISAAAFSPDGSMIAYGSEGATIGLWDLTTGQMETIKAPDRFECSEIRSIRFTVDSKTMVTNIGAPGVRAETRIRATLTPFVRKSTLIRKGWIQRNGRNYLWLPLEYRLAETAFCEGGGLLRVWVLHSAGRDLQSSATMDVYTSACGSRILNTSYLDMIQLSTINIFSPNNDKTTCKSVMKFAIALEICSFGLNSLTSAKADTHPGPIGQHMFTDSTNSEAQAVLSPTTQCLNLKATLGGIVQLPDDALYRTRLQEYWASNQIDLKPYCRIMPRTSTEAAAAVRALNDEKMRFAVESGGHSSIMGASNINDGVTLDLSLLDGIALSPDGCNLHVGTGMRWLDVYEFLEREDLSISVNGARAGSVGVGGFLLGGGISISSGQYGWACDSIESVEVIIGNGSLVEANTTHHSRLSAAMKGTASVYGIATSFKLKTYPAVPLEMAFIAYNWQYLNTVLSALEHFNKNAASDKTASADLSVSYDPTTQENILVAMLSSTNITASPALSHFHSIPKVHYSRQRITNAQLARILDVNNPHGYRQHKATLTITNDATLLAGLARIFAEFAARDTYAHVRDQFYRAGMLVQPLTLPHLQRSRETGKGNMLGLEDEMESLICRSIPTGSPFFS</sequence>
<dbReference type="RefSeq" id="XP_064703925.1">
    <property type="nucleotide sequence ID" value="XM_064849222.1"/>
</dbReference>
<dbReference type="PANTHER" id="PTHR42973:SF53">
    <property type="entry name" value="FAD-BINDING PCMH-TYPE DOMAIN-CONTAINING PROTEIN-RELATED"/>
    <property type="match status" value="1"/>
</dbReference>
<dbReference type="GO" id="GO:0071949">
    <property type="term" value="F:FAD binding"/>
    <property type="evidence" value="ECO:0007669"/>
    <property type="project" value="InterPro"/>
</dbReference>
<keyword evidence="2" id="KW-0285">Flavoprotein</keyword>
<evidence type="ECO:0000313" key="8">
    <source>
        <dbReference type="Proteomes" id="UP001358417"/>
    </source>
</evidence>
<dbReference type="InterPro" id="IPR001680">
    <property type="entry name" value="WD40_rpt"/>
</dbReference>
<keyword evidence="8" id="KW-1185">Reference proteome</keyword>
<evidence type="ECO:0000256" key="4">
    <source>
        <dbReference type="ARBA" id="ARBA00023002"/>
    </source>
</evidence>
<dbReference type="PROSITE" id="PS50082">
    <property type="entry name" value="WD_REPEATS_2"/>
    <property type="match status" value="3"/>
</dbReference>
<dbReference type="GeneID" id="89973832"/>
<dbReference type="InterPro" id="IPR011047">
    <property type="entry name" value="Quinoprotein_ADH-like_sf"/>
</dbReference>
<evidence type="ECO:0000256" key="1">
    <source>
        <dbReference type="ARBA" id="ARBA00005466"/>
    </source>
</evidence>
<protein>
    <recommendedName>
        <fullName evidence="6">FAD-binding PCMH-type domain-containing protein</fullName>
    </recommendedName>
</protein>
<accession>A0AAV9N2X1</accession>
<keyword evidence="5" id="KW-0853">WD repeat</keyword>
<keyword evidence="3" id="KW-0274">FAD</keyword>
<dbReference type="SUPFAM" id="SSF50998">
    <property type="entry name" value="Quinoprotein alcohol dehydrogenase-like"/>
    <property type="match status" value="1"/>
</dbReference>
<dbReference type="InterPro" id="IPR050416">
    <property type="entry name" value="FAD-linked_Oxidoreductase"/>
</dbReference>
<feature type="repeat" description="WD" evidence="5">
    <location>
        <begin position="70"/>
        <end position="111"/>
    </location>
</feature>
<evidence type="ECO:0000313" key="7">
    <source>
        <dbReference type="EMBL" id="KAK5048566.1"/>
    </source>
</evidence>
<comment type="caution">
    <text evidence="7">The sequence shown here is derived from an EMBL/GenBank/DDBJ whole genome shotgun (WGS) entry which is preliminary data.</text>
</comment>
<dbReference type="EMBL" id="JAVRRD010000021">
    <property type="protein sequence ID" value="KAK5048566.1"/>
    <property type="molecule type" value="Genomic_DNA"/>
</dbReference>
<evidence type="ECO:0000256" key="2">
    <source>
        <dbReference type="ARBA" id="ARBA00022630"/>
    </source>
</evidence>
<comment type="similarity">
    <text evidence="1">Belongs to the oxygen-dependent FAD-linked oxidoreductase family.</text>
</comment>
<evidence type="ECO:0000256" key="5">
    <source>
        <dbReference type="PROSITE-ProRule" id="PRU00221"/>
    </source>
</evidence>
<dbReference type="InterPro" id="IPR015943">
    <property type="entry name" value="WD40/YVTN_repeat-like_dom_sf"/>
</dbReference>
<proteinExistence type="inferred from homology"/>
<dbReference type="PROSITE" id="PS51387">
    <property type="entry name" value="FAD_PCMH"/>
    <property type="match status" value="1"/>
</dbReference>